<protein>
    <submittedName>
        <fullName evidence="1">Uncharacterized protein</fullName>
    </submittedName>
</protein>
<comment type="caution">
    <text evidence="1">The sequence shown here is derived from an EMBL/GenBank/DDBJ whole genome shotgun (WGS) entry which is preliminary data.</text>
</comment>
<feature type="non-terminal residue" evidence="1">
    <location>
        <position position="342"/>
    </location>
</feature>
<evidence type="ECO:0000313" key="2">
    <source>
        <dbReference type="Proteomes" id="UP001150603"/>
    </source>
</evidence>
<gene>
    <name evidence="1" type="ORF">FBU59_004734</name>
</gene>
<dbReference type="Proteomes" id="UP001150603">
    <property type="component" value="Unassembled WGS sequence"/>
</dbReference>
<name>A0ACC1J4J1_9FUNG</name>
<organism evidence="1 2">
    <name type="scientific">Linderina macrospora</name>
    <dbReference type="NCBI Taxonomy" id="4868"/>
    <lineage>
        <taxon>Eukaryota</taxon>
        <taxon>Fungi</taxon>
        <taxon>Fungi incertae sedis</taxon>
        <taxon>Zoopagomycota</taxon>
        <taxon>Kickxellomycotina</taxon>
        <taxon>Kickxellomycetes</taxon>
        <taxon>Kickxellales</taxon>
        <taxon>Kickxellaceae</taxon>
        <taxon>Linderina</taxon>
    </lineage>
</organism>
<accession>A0ACC1J4J1</accession>
<evidence type="ECO:0000313" key="1">
    <source>
        <dbReference type="EMBL" id="KAJ1937481.1"/>
    </source>
</evidence>
<reference evidence="1" key="1">
    <citation type="submission" date="2022-07" db="EMBL/GenBank/DDBJ databases">
        <title>Phylogenomic reconstructions and comparative analyses of Kickxellomycotina fungi.</title>
        <authorList>
            <person name="Reynolds N.K."/>
            <person name="Stajich J.E."/>
            <person name="Barry K."/>
            <person name="Grigoriev I.V."/>
            <person name="Crous P."/>
            <person name="Smith M.E."/>
        </authorList>
    </citation>
    <scope>NUCLEOTIDE SEQUENCE</scope>
    <source>
        <strain evidence="1">NRRL 5244</strain>
    </source>
</reference>
<dbReference type="EMBL" id="JANBPW010003503">
    <property type="protein sequence ID" value="KAJ1937481.1"/>
    <property type="molecule type" value="Genomic_DNA"/>
</dbReference>
<proteinExistence type="predicted"/>
<keyword evidence="2" id="KW-1185">Reference proteome</keyword>
<sequence>MLAVVGFYVLDFSINTSQACARALALDIPPLSQQDLANAYAGRMLNLGSVSGYLLGFMDLRTLVPWHAASQMQALCVLAIIVFVTTITWTCISVREEPLKHRDTSANEQHAGDKTNMLWRIVRGVRQLPSPVQRVCNVQLFAWIAWFPFLFFATSWVGEVMARTEDPLDPEFADRATRAGSFALFLYSVASLMCSVALPVFVNDNDEQRVPWTIGLRAMWRLSLVAMGVVLLGTYFVLDVRMATLAIVAMAFPWALAMWAPFALVGEFVAIMAQAKAESEEIDEEEDDEYIVRSLPTKPAADQMRLPANRFARLLEARRGSSATTVAGDSDNSIASTILDDP</sequence>